<feature type="transmembrane region" description="Helical" evidence="1">
    <location>
        <begin position="114"/>
        <end position="136"/>
    </location>
</feature>
<name>A0ABS7JTV3_9SPHN</name>
<feature type="domain" description="CAAX prenyl protease 2/Lysostaphin resistance protein A-like" evidence="2">
    <location>
        <begin position="88"/>
        <end position="162"/>
    </location>
</feature>
<dbReference type="EMBL" id="JAIGNU010000001">
    <property type="protein sequence ID" value="MBX7501003.1"/>
    <property type="molecule type" value="Genomic_DNA"/>
</dbReference>
<feature type="transmembrane region" description="Helical" evidence="1">
    <location>
        <begin position="45"/>
        <end position="67"/>
    </location>
</feature>
<keyword evidence="3" id="KW-0645">Protease</keyword>
<feature type="transmembrane region" description="Helical" evidence="1">
    <location>
        <begin position="87"/>
        <end position="107"/>
    </location>
</feature>
<accession>A0ABS7JTV3</accession>
<dbReference type="InterPro" id="IPR003675">
    <property type="entry name" value="Rce1/LyrA-like_dom"/>
</dbReference>
<evidence type="ECO:0000256" key="1">
    <source>
        <dbReference type="SAM" id="Phobius"/>
    </source>
</evidence>
<dbReference type="EC" id="3.4.24.-" evidence="3"/>
<comment type="caution">
    <text evidence="3">The sequence shown here is derived from an EMBL/GenBank/DDBJ whole genome shotgun (WGS) entry which is preliminary data.</text>
</comment>
<evidence type="ECO:0000313" key="3">
    <source>
        <dbReference type="EMBL" id="MBX7501003.1"/>
    </source>
</evidence>
<keyword evidence="4" id="KW-1185">Reference proteome</keyword>
<keyword evidence="1" id="KW-0812">Transmembrane</keyword>
<reference evidence="3 4" key="1">
    <citation type="submission" date="2021-08" db="EMBL/GenBank/DDBJ databases">
        <title>Comparative Genomics Analysis of the Genus Qipengyuania Reveals Extensive Genetic Diversity and Metabolic Versatility, Including the Description of Fifteen Novel Species.</title>
        <authorList>
            <person name="Liu Y."/>
        </authorList>
    </citation>
    <scope>NUCLEOTIDE SEQUENCE [LARGE SCALE GENOMIC DNA]</scope>
    <source>
        <strain evidence="3 4">YG27</strain>
    </source>
</reference>
<keyword evidence="3" id="KW-0482">Metalloprotease</keyword>
<dbReference type="RefSeq" id="WP_221601741.1">
    <property type="nucleotide sequence ID" value="NZ_JAIGNU010000001.1"/>
</dbReference>
<proteinExistence type="predicted"/>
<feature type="domain" description="CAAX prenyl protease 2/Lysostaphin resistance protein A-like" evidence="2">
    <location>
        <begin position="175"/>
        <end position="242"/>
    </location>
</feature>
<keyword evidence="1" id="KW-1133">Transmembrane helix</keyword>
<keyword evidence="1" id="KW-0472">Membrane</keyword>
<dbReference type="Pfam" id="PF02517">
    <property type="entry name" value="Rce1-like"/>
    <property type="match status" value="2"/>
</dbReference>
<sequence>MHAGTTSLAPANSTRGEWSQFATFLKRPVLPARAPMPRLASLAAVLRLFLLDVLVMAALLAVAGAVMSSGIEVPKTALADMEIGADIALAVIFFAPLAEEFAFRGWLSGRPGHLLAVLLGSLVALGMTVLLFATATGPAESMGTIGPAALKGGTAGLVVAGLTVFLLRDRDAMGWFQRLFPLLFWLSAVGFASVHLFNFKPEEMMMALPLVLPQFVTGTILGYLRVNYGLWASVLLHALHNGAFIGLVLLAGSSA</sequence>
<feature type="transmembrane region" description="Helical" evidence="1">
    <location>
        <begin position="204"/>
        <end position="224"/>
    </location>
</feature>
<keyword evidence="3" id="KW-0378">Hydrolase</keyword>
<protein>
    <submittedName>
        <fullName evidence="3">CPBP family intramembrane metalloprotease</fullName>
        <ecNumber evidence="3">3.4.24.-</ecNumber>
    </submittedName>
</protein>
<organism evidence="3 4">
    <name type="scientific">Qipengyuania mesophila</name>
    <dbReference type="NCBI Taxonomy" id="2867246"/>
    <lineage>
        <taxon>Bacteria</taxon>
        <taxon>Pseudomonadati</taxon>
        <taxon>Pseudomonadota</taxon>
        <taxon>Alphaproteobacteria</taxon>
        <taxon>Sphingomonadales</taxon>
        <taxon>Erythrobacteraceae</taxon>
        <taxon>Qipengyuania</taxon>
    </lineage>
</organism>
<evidence type="ECO:0000259" key="2">
    <source>
        <dbReference type="Pfam" id="PF02517"/>
    </source>
</evidence>
<evidence type="ECO:0000313" key="4">
    <source>
        <dbReference type="Proteomes" id="UP000782554"/>
    </source>
</evidence>
<dbReference type="GO" id="GO:0008237">
    <property type="term" value="F:metallopeptidase activity"/>
    <property type="evidence" value="ECO:0007669"/>
    <property type="project" value="UniProtKB-KW"/>
</dbReference>
<gene>
    <name evidence="3" type="ORF">K3181_06080</name>
</gene>
<dbReference type="Proteomes" id="UP000782554">
    <property type="component" value="Unassembled WGS sequence"/>
</dbReference>
<feature type="transmembrane region" description="Helical" evidence="1">
    <location>
        <begin position="179"/>
        <end position="198"/>
    </location>
</feature>
<feature type="transmembrane region" description="Helical" evidence="1">
    <location>
        <begin position="231"/>
        <end position="252"/>
    </location>
</feature>
<feature type="transmembrane region" description="Helical" evidence="1">
    <location>
        <begin position="148"/>
        <end position="167"/>
    </location>
</feature>